<accession>A0A3M7Q629</accession>
<proteinExistence type="predicted"/>
<keyword evidence="1" id="KW-0812">Transmembrane</keyword>
<evidence type="ECO:0000313" key="3">
    <source>
        <dbReference type="Proteomes" id="UP000276133"/>
    </source>
</evidence>
<comment type="caution">
    <text evidence="2">The sequence shown here is derived from an EMBL/GenBank/DDBJ whole genome shotgun (WGS) entry which is preliminary data.</text>
</comment>
<evidence type="ECO:0000313" key="2">
    <source>
        <dbReference type="EMBL" id="RNA06461.1"/>
    </source>
</evidence>
<reference evidence="2 3" key="1">
    <citation type="journal article" date="2018" name="Sci. Rep.">
        <title>Genomic signatures of local adaptation to the degree of environmental predictability in rotifers.</title>
        <authorList>
            <person name="Franch-Gras L."/>
            <person name="Hahn C."/>
            <person name="Garcia-Roger E.M."/>
            <person name="Carmona M.J."/>
            <person name="Serra M."/>
            <person name="Gomez A."/>
        </authorList>
    </citation>
    <scope>NUCLEOTIDE SEQUENCE [LARGE SCALE GENOMIC DNA]</scope>
    <source>
        <strain evidence="2">HYR1</strain>
    </source>
</reference>
<protein>
    <submittedName>
        <fullName evidence="2">Uncharacterized protein</fullName>
    </submittedName>
</protein>
<feature type="transmembrane region" description="Helical" evidence="1">
    <location>
        <begin position="99"/>
        <end position="116"/>
    </location>
</feature>
<keyword evidence="1" id="KW-0472">Membrane</keyword>
<name>A0A3M7Q629_BRAPC</name>
<keyword evidence="1" id="KW-1133">Transmembrane helix</keyword>
<dbReference type="AlphaFoldDB" id="A0A3M7Q629"/>
<sequence>MSRREAALKARKELEKYKNCNNENSVFKSLYLDEAIESVIQNLNDSDLIDPNLDKTSKSNVIWTRLKDGEETSVRKKISFDQKPGPTSYAARQIDNKKLSAFFMIFDLTIVNLILNNTNKNAQKHEPDPKFSREDILAFIGVLFCVNFFVQIPQSFKCGTQNTVYVSKVNLCPGTSFIKLKNINVLTITIHVKSEELP</sequence>
<gene>
    <name evidence="2" type="ORF">BpHYR1_000392</name>
</gene>
<keyword evidence="3" id="KW-1185">Reference proteome</keyword>
<evidence type="ECO:0000256" key="1">
    <source>
        <dbReference type="SAM" id="Phobius"/>
    </source>
</evidence>
<dbReference type="Proteomes" id="UP000276133">
    <property type="component" value="Unassembled WGS sequence"/>
</dbReference>
<feature type="transmembrane region" description="Helical" evidence="1">
    <location>
        <begin position="136"/>
        <end position="152"/>
    </location>
</feature>
<dbReference type="EMBL" id="REGN01007389">
    <property type="protein sequence ID" value="RNA06461.1"/>
    <property type="molecule type" value="Genomic_DNA"/>
</dbReference>
<organism evidence="2 3">
    <name type="scientific">Brachionus plicatilis</name>
    <name type="common">Marine rotifer</name>
    <name type="synonym">Brachionus muelleri</name>
    <dbReference type="NCBI Taxonomy" id="10195"/>
    <lineage>
        <taxon>Eukaryota</taxon>
        <taxon>Metazoa</taxon>
        <taxon>Spiralia</taxon>
        <taxon>Gnathifera</taxon>
        <taxon>Rotifera</taxon>
        <taxon>Eurotatoria</taxon>
        <taxon>Monogononta</taxon>
        <taxon>Pseudotrocha</taxon>
        <taxon>Ploima</taxon>
        <taxon>Brachionidae</taxon>
        <taxon>Brachionus</taxon>
    </lineage>
</organism>